<dbReference type="AlphaFoldDB" id="A0A939M144"/>
<evidence type="ECO:0000313" key="1">
    <source>
        <dbReference type="EMBL" id="MBO1861013.1"/>
    </source>
</evidence>
<accession>A0A939M144</accession>
<protein>
    <submittedName>
        <fullName evidence="1">Uncharacterized protein</fullName>
    </submittedName>
</protein>
<dbReference type="EMBL" id="JAGEMI010000001">
    <property type="protein sequence ID" value="MBO1867330.1"/>
    <property type="molecule type" value="Genomic_DNA"/>
</dbReference>
<dbReference type="EMBL" id="JAGEMI010000001">
    <property type="protein sequence ID" value="MBO1861013.1"/>
    <property type="molecule type" value="Genomic_DNA"/>
</dbReference>
<gene>
    <name evidence="1" type="ORF">J4G43_08645</name>
    <name evidence="2" type="ORF">J4G43_42545</name>
</gene>
<proteinExistence type="predicted"/>
<name>A0A939M144_9BRAD</name>
<sequence>MFARRTDSRFTMDVIVTPAEGGTVWQLTDLLGRSMGRITASAPRQFMIYPGGHASETMAGIQQGPHASLDAALAEIERHTRGVCRRNPGEDQL</sequence>
<evidence type="ECO:0000313" key="2">
    <source>
        <dbReference type="EMBL" id="MBO1867330.1"/>
    </source>
</evidence>
<organism evidence="1">
    <name type="scientific">Bradyrhizobium barranii subsp. barranii</name>
    <dbReference type="NCBI Taxonomy" id="2823807"/>
    <lineage>
        <taxon>Bacteria</taxon>
        <taxon>Pseudomonadati</taxon>
        <taxon>Pseudomonadota</taxon>
        <taxon>Alphaproteobacteria</taxon>
        <taxon>Hyphomicrobiales</taxon>
        <taxon>Nitrobacteraceae</taxon>
        <taxon>Bradyrhizobium</taxon>
        <taxon>Bradyrhizobium barranii</taxon>
    </lineage>
</organism>
<reference evidence="1" key="1">
    <citation type="submission" date="2021-03" db="EMBL/GenBank/DDBJ databases">
        <title>Whole Genome Sequence of Bradyrhizobium sp. Strain 144S4.</title>
        <authorList>
            <person name="Bromfield E.S.P."/>
            <person name="Cloutier S."/>
        </authorList>
    </citation>
    <scope>NUCLEOTIDE SEQUENCE [LARGE SCALE GENOMIC DNA]</scope>
    <source>
        <strain evidence="1">144S4</strain>
    </source>
</reference>
<comment type="caution">
    <text evidence="1">The sequence shown here is derived from an EMBL/GenBank/DDBJ whole genome shotgun (WGS) entry which is preliminary data.</text>
</comment>